<accession>A0A3M7Q8U1</accession>
<evidence type="ECO:0000313" key="1">
    <source>
        <dbReference type="EMBL" id="RNA07826.1"/>
    </source>
</evidence>
<sequence length="75" mass="8665">MDNKFYIFDATYFISIHKAKNKNESEKNSLRSYKIKMSICLEMSKPSPYSPTSLKTNVTEWLSPAPTNLRLNSKS</sequence>
<name>A0A3M7Q8U1_BRAPC</name>
<keyword evidence="2" id="KW-1185">Reference proteome</keyword>
<dbReference type="EMBL" id="REGN01006937">
    <property type="protein sequence ID" value="RNA07826.1"/>
    <property type="molecule type" value="Genomic_DNA"/>
</dbReference>
<comment type="caution">
    <text evidence="1">The sequence shown here is derived from an EMBL/GenBank/DDBJ whole genome shotgun (WGS) entry which is preliminary data.</text>
</comment>
<dbReference type="Proteomes" id="UP000276133">
    <property type="component" value="Unassembled WGS sequence"/>
</dbReference>
<evidence type="ECO:0000313" key="2">
    <source>
        <dbReference type="Proteomes" id="UP000276133"/>
    </source>
</evidence>
<organism evidence="1 2">
    <name type="scientific">Brachionus plicatilis</name>
    <name type="common">Marine rotifer</name>
    <name type="synonym">Brachionus muelleri</name>
    <dbReference type="NCBI Taxonomy" id="10195"/>
    <lineage>
        <taxon>Eukaryota</taxon>
        <taxon>Metazoa</taxon>
        <taxon>Spiralia</taxon>
        <taxon>Gnathifera</taxon>
        <taxon>Rotifera</taxon>
        <taxon>Eurotatoria</taxon>
        <taxon>Monogononta</taxon>
        <taxon>Pseudotrocha</taxon>
        <taxon>Ploima</taxon>
        <taxon>Brachionidae</taxon>
        <taxon>Brachionus</taxon>
    </lineage>
</organism>
<dbReference type="AlphaFoldDB" id="A0A3M7Q8U1"/>
<protein>
    <submittedName>
        <fullName evidence="1">Uncharacterized protein</fullName>
    </submittedName>
</protein>
<reference evidence="1 2" key="1">
    <citation type="journal article" date="2018" name="Sci. Rep.">
        <title>Genomic signatures of local adaptation to the degree of environmental predictability in rotifers.</title>
        <authorList>
            <person name="Franch-Gras L."/>
            <person name="Hahn C."/>
            <person name="Garcia-Roger E.M."/>
            <person name="Carmona M.J."/>
            <person name="Serra M."/>
            <person name="Gomez A."/>
        </authorList>
    </citation>
    <scope>NUCLEOTIDE SEQUENCE [LARGE SCALE GENOMIC DNA]</scope>
    <source>
        <strain evidence="1">HYR1</strain>
    </source>
</reference>
<proteinExistence type="predicted"/>
<gene>
    <name evidence="1" type="ORF">BpHYR1_044108</name>
</gene>